<dbReference type="InterPro" id="IPR011990">
    <property type="entry name" value="TPR-like_helical_dom_sf"/>
</dbReference>
<evidence type="ECO:0000256" key="1">
    <source>
        <dbReference type="PROSITE-ProRule" id="PRU00339"/>
    </source>
</evidence>
<dbReference type="EMBL" id="LK023335">
    <property type="protein sequence ID" value="CDS10403.1"/>
    <property type="molecule type" value="Genomic_DNA"/>
</dbReference>
<protein>
    <submittedName>
        <fullName evidence="3">Uncharacterized protein</fullName>
    </submittedName>
</protein>
<evidence type="ECO:0000256" key="2">
    <source>
        <dbReference type="SAM" id="MobiDB-lite"/>
    </source>
</evidence>
<sequence>MENTHDPGEGSSRSAGVADDMLNSLLQGTAGVDLDDYMQDNEEENDLFDPTWDNDDNQDDDSDDEGSVYEDDEITQVFHDATKEARRRLRTGDLGELAKDFEEFEENLAVTAGIGKRSRGVKRRAARRGGDAHIPLEAKNMLGQANSLYISRDYGNAIDKLQEVITKWPNVHQAWNTLGLVHEEMGNTSKSLQLRMVAAHMNQKDADLWKELGIKSMQVYNETDATKQAIYCFTKALTVDPTDIDALWDRSFLYKKMDRLDDAMDGFKQILNITPHHFKVINELVQLYRARGMIKEAITLYEEAVEYHTNNNDAMQQEEEEDEFSNRLGYVEVNMLSELYLMQNDYQRTLQCIKDGVRHVQHRQHETSRWDANNDDEYFEENDNDDEGLRRAEFPIELRVRMGICRLYLGDFKTATKHFDYLLRYPSTVYPDLHQDIAYAYMDKRHYDAALSVFQKIIDASEEVEVDLLIRTADCYHAVGENETAAIFYVNVLEEQPENLDVMLSLATVYEEQGEEQRALELVDYVMKKNRELRKQQRKERIAKKAAQEAEAHLKRQQQPQTQASIFDETGQPAATKKETYKRAREKKHQEEDQKEKDGQAIWATIEELDPLLPQEIVGMDKHLMREYMKLAEQAYQDFVNTRAFFPHDRYKPYTGFYSMRRTTRAKVSRDREAQQMARRLRDRLNPGEGQEARIKAEPGQEEDMDDEEEAVIKEEEESDARLAAAKQFREVHFDRWLDMFIKYGYMLAQTSTADKAYDMLKRVGEANIFFNDKNYKLSLRLALLGCGFINDNDAIISECSRWFLSTLRYQKDSYRLFAIASKSGARGLSVFANNNAVRYTLRTVRVLDTLVARKNGEIVSDQKQHMKKLNAAIDSSEVDPESMDQMSLQAFFSQLTAQDIKDADYIKTENAEIPDEMNPLLMTLLGEQMTYGRNFLSGCLFLLRSQAIHPNDPVTLLLLSIAFLNRAMNRKTENRHLQITQGFVFLQRYCMIKNHNQEAEYNLARALHLLGLTHLAVPHYERVLVMPSKANEGKIPEKSIESIYEYDEDEELEYDDDDDSNLKRDAAYNLHLIYSTSGAFNLAQIVLHKYIVI</sequence>
<feature type="repeat" description="TPR" evidence="1">
    <location>
        <begin position="431"/>
        <end position="464"/>
    </location>
</feature>
<feature type="repeat" description="TPR" evidence="1">
    <location>
        <begin position="244"/>
        <end position="277"/>
    </location>
</feature>
<feature type="compositionally biased region" description="Basic and acidic residues" evidence="2">
    <location>
        <begin position="576"/>
        <end position="598"/>
    </location>
</feature>
<feature type="region of interest" description="Disordered" evidence="2">
    <location>
        <begin position="1"/>
        <end position="73"/>
    </location>
</feature>
<dbReference type="PANTHER" id="PTHR23082">
    <property type="entry name" value="TRANSCRIPTION INITIATION FACTOR IIIC TFIIIC , POLYPEPTIDE 3-RELATED"/>
    <property type="match status" value="1"/>
</dbReference>
<organism evidence="3">
    <name type="scientific">Lichtheimia ramosa</name>
    <dbReference type="NCBI Taxonomy" id="688394"/>
    <lineage>
        <taxon>Eukaryota</taxon>
        <taxon>Fungi</taxon>
        <taxon>Fungi incertae sedis</taxon>
        <taxon>Mucoromycota</taxon>
        <taxon>Mucoromycotina</taxon>
        <taxon>Mucoromycetes</taxon>
        <taxon>Mucorales</taxon>
        <taxon>Lichtheimiaceae</taxon>
        <taxon>Lichtheimia</taxon>
    </lineage>
</organism>
<dbReference type="SMART" id="SM00028">
    <property type="entry name" value="TPR"/>
    <property type="match status" value="10"/>
</dbReference>
<reference evidence="3" key="1">
    <citation type="journal article" date="2014" name="Genome Announc.">
        <title>De novo whole-genome sequence and genome annotation of Lichtheimia ramosa.</title>
        <authorList>
            <person name="Linde J."/>
            <person name="Schwartze V."/>
            <person name="Binder U."/>
            <person name="Lass-Florl C."/>
            <person name="Voigt K."/>
            <person name="Horn F."/>
        </authorList>
    </citation>
    <scope>NUCLEOTIDE SEQUENCE</scope>
    <source>
        <strain evidence="3">JMRC FSU:6197</strain>
    </source>
</reference>
<name>A0A077WTK1_9FUNG</name>
<feature type="compositionally biased region" description="Basic and acidic residues" evidence="2">
    <location>
        <begin position="683"/>
        <end position="699"/>
    </location>
</feature>
<dbReference type="PROSITE" id="PS50005">
    <property type="entry name" value="TPR"/>
    <property type="match status" value="2"/>
</dbReference>
<dbReference type="GO" id="GO:0000127">
    <property type="term" value="C:transcription factor TFIIIC complex"/>
    <property type="evidence" value="ECO:0007669"/>
    <property type="project" value="TreeGrafter"/>
</dbReference>
<dbReference type="InterPro" id="IPR019734">
    <property type="entry name" value="TPR_rpt"/>
</dbReference>
<keyword evidence="1" id="KW-0802">TPR repeat</keyword>
<evidence type="ECO:0000313" key="3">
    <source>
        <dbReference type="EMBL" id="CDS10403.1"/>
    </source>
</evidence>
<dbReference type="OrthoDB" id="9991317at2759"/>
<dbReference type="GO" id="GO:0006383">
    <property type="term" value="P:transcription by RNA polymerase III"/>
    <property type="evidence" value="ECO:0007669"/>
    <property type="project" value="InterPro"/>
</dbReference>
<dbReference type="SUPFAM" id="SSF48452">
    <property type="entry name" value="TPR-like"/>
    <property type="match status" value="1"/>
</dbReference>
<accession>A0A077WTK1</accession>
<dbReference type="PANTHER" id="PTHR23082:SF0">
    <property type="entry name" value="GENERAL TRANSCRIPTION FACTOR 3C POLYPEPTIDE 3"/>
    <property type="match status" value="1"/>
</dbReference>
<feature type="region of interest" description="Disordered" evidence="2">
    <location>
        <begin position="537"/>
        <end position="598"/>
    </location>
</feature>
<dbReference type="AlphaFoldDB" id="A0A077WTK1"/>
<proteinExistence type="predicted"/>
<gene>
    <name evidence="3" type="ORF">LRAMOSA03079</name>
</gene>
<dbReference type="InterPro" id="IPR039340">
    <property type="entry name" value="Tfc4/TFIIIC-102/Sfc4"/>
</dbReference>
<feature type="region of interest" description="Disordered" evidence="2">
    <location>
        <begin position="683"/>
        <end position="706"/>
    </location>
</feature>
<dbReference type="Gene3D" id="1.25.40.10">
    <property type="entry name" value="Tetratricopeptide repeat domain"/>
    <property type="match status" value="2"/>
</dbReference>
<feature type="compositionally biased region" description="Acidic residues" evidence="2">
    <location>
        <begin position="33"/>
        <end position="73"/>
    </location>
</feature>